<dbReference type="AlphaFoldDB" id="W6RKP7"/>
<sequence>MIFLPAPRKTGGNAKPGTIQTALLGSIDPVSKREQGHQARIVQSGDEAPEVEHITRHVRRQSGMTIIQHLRRRVLDAVGVGREVVAGRADFEAMGLAAAAIEGLRRQRVEDGYECHIRLLAKGETQAKGAMRGQVAEERIRRRLAIIPGVFFRFRLARRKLVAFASLCGVLRAFFGCFLS</sequence>
<keyword evidence="2" id="KW-1185">Reference proteome</keyword>
<dbReference type="HOGENOM" id="CLU_1495072_0_0_5"/>
<name>W6RKP7_9HYPH</name>
<protein>
    <submittedName>
        <fullName evidence="1">Uncharacterized protein</fullName>
    </submittedName>
</protein>
<keyword evidence="1" id="KW-0614">Plasmid</keyword>
<reference evidence="1" key="1">
    <citation type="submission" date="2013-11" db="EMBL/GenBank/DDBJ databases">
        <title>Draft genome sequence of the broad-host-range Rhizobium sp. LPU83 strain, a member of the low-genetic diversity Oregon-like Rhizobium sp. group.</title>
        <authorList>
            <person name="Wibberg D."/>
            <person name="Puehler A."/>
            <person name="Schlueter A."/>
        </authorList>
    </citation>
    <scope>NUCLEOTIDE SEQUENCE [LARGE SCALE GENOMIC DNA]</scope>
    <source>
        <strain evidence="1">LPU83</strain>
        <plasmid evidence="1">pLPU83c</plasmid>
    </source>
</reference>
<gene>
    <name evidence="1" type="ORF">LPU83_pLPU83c_0323</name>
</gene>
<geneLocation type="plasmid" evidence="1 2">
    <name>pLPU83c</name>
</geneLocation>
<dbReference type="KEGG" id="rhl:LPU83_pLPU83c_0323"/>
<accession>W6RKP7</accession>
<proteinExistence type="predicted"/>
<evidence type="ECO:0000313" key="1">
    <source>
        <dbReference type="EMBL" id="CDM60885.1"/>
    </source>
</evidence>
<dbReference type="Proteomes" id="UP000019443">
    <property type="component" value="Plasmid pLPU83c"/>
</dbReference>
<dbReference type="PATRIC" id="fig|348824.6.peg.5038"/>
<evidence type="ECO:0000313" key="2">
    <source>
        <dbReference type="Proteomes" id="UP000019443"/>
    </source>
</evidence>
<dbReference type="EMBL" id="HG916854">
    <property type="protein sequence ID" value="CDM60885.1"/>
    <property type="molecule type" value="Genomic_DNA"/>
</dbReference>
<organism evidence="1 2">
    <name type="scientific">Rhizobium favelukesii</name>
    <dbReference type="NCBI Taxonomy" id="348824"/>
    <lineage>
        <taxon>Bacteria</taxon>
        <taxon>Pseudomonadati</taxon>
        <taxon>Pseudomonadota</taxon>
        <taxon>Alphaproteobacteria</taxon>
        <taxon>Hyphomicrobiales</taxon>
        <taxon>Rhizobiaceae</taxon>
        <taxon>Rhizobium/Agrobacterium group</taxon>
        <taxon>Rhizobium</taxon>
    </lineage>
</organism>